<keyword evidence="4" id="KW-1185">Reference proteome</keyword>
<feature type="signal peptide" evidence="1">
    <location>
        <begin position="1"/>
        <end position="19"/>
    </location>
</feature>
<dbReference type="RefSeq" id="WP_160765370.1">
    <property type="nucleotide sequence ID" value="NZ_WUPT01000003.1"/>
</dbReference>
<gene>
    <name evidence="3" type="ORF">GQ651_16480</name>
</gene>
<feature type="chain" id="PRO_5029018232" evidence="1">
    <location>
        <begin position="20"/>
        <end position="292"/>
    </location>
</feature>
<keyword evidence="1" id="KW-0732">Signal</keyword>
<accession>A0A7C9II44</accession>
<dbReference type="EMBL" id="WUPT01000003">
    <property type="protein sequence ID" value="MXQ09444.1"/>
    <property type="molecule type" value="Genomic_DNA"/>
</dbReference>
<comment type="caution">
    <text evidence="3">The sequence shown here is derived from an EMBL/GenBank/DDBJ whole genome shotgun (WGS) entry which is preliminary data.</text>
</comment>
<evidence type="ECO:0000256" key="1">
    <source>
        <dbReference type="SAM" id="SignalP"/>
    </source>
</evidence>
<name>A0A7C9II44_9RHOB</name>
<evidence type="ECO:0000313" key="3">
    <source>
        <dbReference type="EMBL" id="MXQ09444.1"/>
    </source>
</evidence>
<protein>
    <submittedName>
        <fullName evidence="3">Porin</fullName>
    </submittedName>
</protein>
<feature type="domain" description="Porin" evidence="2">
    <location>
        <begin position="7"/>
        <end position="278"/>
    </location>
</feature>
<reference evidence="3 4" key="1">
    <citation type="submission" date="2019-12" db="EMBL/GenBank/DDBJ databases">
        <authorList>
            <person name="Lee S.D."/>
        </authorList>
    </citation>
    <scope>NUCLEOTIDE SEQUENCE [LARGE SCALE GENOMIC DNA]</scope>
    <source>
        <strain evidence="3 4">GH1-50</strain>
    </source>
</reference>
<organism evidence="3 4">
    <name type="scientific">Kangsaoukella pontilimi</name>
    <dbReference type="NCBI Taxonomy" id="2691042"/>
    <lineage>
        <taxon>Bacteria</taxon>
        <taxon>Pseudomonadati</taxon>
        <taxon>Pseudomonadota</taxon>
        <taxon>Alphaproteobacteria</taxon>
        <taxon>Rhodobacterales</taxon>
        <taxon>Paracoccaceae</taxon>
        <taxon>Kangsaoukella</taxon>
    </lineage>
</organism>
<dbReference type="GO" id="GO:0016020">
    <property type="term" value="C:membrane"/>
    <property type="evidence" value="ECO:0007669"/>
    <property type="project" value="InterPro"/>
</dbReference>
<dbReference type="InterPro" id="IPR023614">
    <property type="entry name" value="Porin_dom_sf"/>
</dbReference>
<dbReference type="Pfam" id="PF13609">
    <property type="entry name" value="Porin_4"/>
    <property type="match status" value="1"/>
</dbReference>
<evidence type="ECO:0000259" key="2">
    <source>
        <dbReference type="Pfam" id="PF13609"/>
    </source>
</evidence>
<dbReference type="InterPro" id="IPR033900">
    <property type="entry name" value="Gram_neg_porin_domain"/>
</dbReference>
<dbReference type="Gene3D" id="2.40.160.10">
    <property type="entry name" value="Porin"/>
    <property type="match status" value="1"/>
</dbReference>
<reference evidence="3 4" key="2">
    <citation type="submission" date="2020-03" db="EMBL/GenBank/DDBJ databases">
        <title>Kangsaoukella pontilimi gen. nov., sp. nov., a new member of the family Rhodobacteraceae isolated from a tidal mudflat.</title>
        <authorList>
            <person name="Kim I.S."/>
        </authorList>
    </citation>
    <scope>NUCLEOTIDE SEQUENCE [LARGE SCALE GENOMIC DNA]</scope>
    <source>
        <strain evidence="3 4">GH1-50</strain>
    </source>
</reference>
<evidence type="ECO:0000313" key="4">
    <source>
        <dbReference type="Proteomes" id="UP000480350"/>
    </source>
</evidence>
<sequence length="292" mass="28921">MKKVLLASTALVLSAGVAAADVAVSGDGRMGVANNFTGDLVFSSRIRIAFSASGETDGGLSFGGSIRADNAGGGEGGTAGSVFIEGAFGKLSMGDVDSAAEAAVGDVSGVGYQLAGRQESIYIGGPATAALYEYSAGDLSVYLGAGQQETGNDSVSVGLAYSFGNFGVSAGYETNDSVGAAPDTATNVDHIILGATAAFGDATLKVIHGMADFDGGDADQTAVSLDYVMGATTITAMYYDESEFGALGSGEGFGLGVAYDLGGGATLKAGYISDETDGATEDGFDLGINMSF</sequence>
<dbReference type="SUPFAM" id="SSF56935">
    <property type="entry name" value="Porins"/>
    <property type="match status" value="1"/>
</dbReference>
<dbReference type="AlphaFoldDB" id="A0A7C9II44"/>
<proteinExistence type="predicted"/>
<dbReference type="GO" id="GO:0015288">
    <property type="term" value="F:porin activity"/>
    <property type="evidence" value="ECO:0007669"/>
    <property type="project" value="InterPro"/>
</dbReference>
<dbReference type="Proteomes" id="UP000480350">
    <property type="component" value="Unassembled WGS sequence"/>
</dbReference>